<sequence length="212" mass="24250">MDWLLEQLALTSVWELIAVVLALAYLLLAARQNQLCWLMAFISCGIYSQLMFSAHLYLETFLQICYVVLAVYGWWQWQYGAGKAATEQGVVSQARFSARWHLNSCVMLAVVAAVVALLAAEFTDADAVWLDSFTTVFSLFATWLLTRKAIENWWYWLVIDSVYIYLYASKGFVVTAGLFVIYVMLVIYAIWQWRTTQTEPVQDTTEACKQNG</sequence>
<feature type="transmembrane region" description="Helical" evidence="10">
    <location>
        <begin position="60"/>
        <end position="79"/>
    </location>
</feature>
<dbReference type="GO" id="GO:0034257">
    <property type="term" value="F:nicotinamide riboside transmembrane transporter activity"/>
    <property type="evidence" value="ECO:0007669"/>
    <property type="project" value="InterPro"/>
</dbReference>
<dbReference type="NCBIfam" id="TIGR01528">
    <property type="entry name" value="NMN_trans_PnuC"/>
    <property type="match status" value="1"/>
</dbReference>
<feature type="transmembrane region" description="Helical" evidence="10">
    <location>
        <begin position="100"/>
        <end position="122"/>
    </location>
</feature>
<evidence type="ECO:0000256" key="8">
    <source>
        <dbReference type="ARBA" id="ARBA00022989"/>
    </source>
</evidence>
<dbReference type="Pfam" id="PF04973">
    <property type="entry name" value="NMN_transporter"/>
    <property type="match status" value="1"/>
</dbReference>
<comment type="subcellular location">
    <subcellularLocation>
        <location evidence="2">Cell membrane</location>
        <topology evidence="2">Multi-pass membrane protein</topology>
    </subcellularLocation>
</comment>
<protein>
    <recommendedName>
        <fullName evidence="4">Nicotinamide riboside transporter PnuC</fullName>
    </recommendedName>
</protein>
<keyword evidence="12" id="KW-1185">Reference proteome</keyword>
<feature type="transmembrane region" description="Helical" evidence="10">
    <location>
        <begin position="35"/>
        <end position="54"/>
    </location>
</feature>
<dbReference type="OrthoDB" id="9791248at2"/>
<evidence type="ECO:0000256" key="1">
    <source>
        <dbReference type="ARBA" id="ARBA00002672"/>
    </source>
</evidence>
<evidence type="ECO:0000256" key="10">
    <source>
        <dbReference type="SAM" id="Phobius"/>
    </source>
</evidence>
<evidence type="ECO:0000256" key="9">
    <source>
        <dbReference type="ARBA" id="ARBA00023136"/>
    </source>
</evidence>
<reference evidence="12" key="1">
    <citation type="submission" date="2017-04" db="EMBL/GenBank/DDBJ databases">
        <authorList>
            <person name="Varghese N."/>
            <person name="Submissions S."/>
        </authorList>
    </citation>
    <scope>NUCLEOTIDE SEQUENCE [LARGE SCALE GENOMIC DNA]</scope>
</reference>
<feature type="transmembrane region" description="Helical" evidence="10">
    <location>
        <begin position="153"/>
        <end position="168"/>
    </location>
</feature>
<dbReference type="PANTHER" id="PTHR36122">
    <property type="entry name" value="NICOTINAMIDE RIBOSIDE TRANSPORTER PNUC"/>
    <property type="match status" value="1"/>
</dbReference>
<feature type="transmembrane region" description="Helical" evidence="10">
    <location>
        <begin position="12"/>
        <end position="28"/>
    </location>
</feature>
<organism evidence="11 12">
    <name type="scientific">Pseudidiomarina planktonica</name>
    <dbReference type="NCBI Taxonomy" id="1323738"/>
    <lineage>
        <taxon>Bacteria</taxon>
        <taxon>Pseudomonadati</taxon>
        <taxon>Pseudomonadota</taxon>
        <taxon>Gammaproteobacteria</taxon>
        <taxon>Alteromonadales</taxon>
        <taxon>Idiomarinaceae</taxon>
        <taxon>Pseudidiomarina</taxon>
    </lineage>
</organism>
<dbReference type="Proteomes" id="UP000194450">
    <property type="component" value="Unassembled WGS sequence"/>
</dbReference>
<dbReference type="InterPro" id="IPR006419">
    <property type="entry name" value="NMN_transpt_PnuC"/>
</dbReference>
<evidence type="ECO:0000313" key="11">
    <source>
        <dbReference type="EMBL" id="SMQ80045.1"/>
    </source>
</evidence>
<feature type="transmembrane region" description="Helical" evidence="10">
    <location>
        <begin position="128"/>
        <end position="146"/>
    </location>
</feature>
<feature type="transmembrane region" description="Helical" evidence="10">
    <location>
        <begin position="174"/>
        <end position="191"/>
    </location>
</feature>
<evidence type="ECO:0000256" key="7">
    <source>
        <dbReference type="ARBA" id="ARBA00022692"/>
    </source>
</evidence>
<dbReference type="RefSeq" id="WP_086435092.1">
    <property type="nucleotide sequence ID" value="NZ_FXWH01000002.1"/>
</dbReference>
<keyword evidence="9 10" id="KW-0472">Membrane</keyword>
<dbReference type="GO" id="GO:0005886">
    <property type="term" value="C:plasma membrane"/>
    <property type="evidence" value="ECO:0007669"/>
    <property type="project" value="UniProtKB-SubCell"/>
</dbReference>
<comment type="function">
    <text evidence="1">Required for nicotinamide riboside transport across the inner membrane.</text>
</comment>
<name>A0A1Y6FYI6_9GAMM</name>
<keyword evidence="6" id="KW-1003">Cell membrane</keyword>
<evidence type="ECO:0000313" key="12">
    <source>
        <dbReference type="Proteomes" id="UP000194450"/>
    </source>
</evidence>
<keyword evidence="5" id="KW-0813">Transport</keyword>
<gene>
    <name evidence="11" type="ORF">SAMN06297229_1959</name>
</gene>
<evidence type="ECO:0000256" key="4">
    <source>
        <dbReference type="ARBA" id="ARBA00017522"/>
    </source>
</evidence>
<proteinExistence type="inferred from homology"/>
<keyword evidence="7 10" id="KW-0812">Transmembrane</keyword>
<accession>A0A1Y6FYI6</accession>
<evidence type="ECO:0000256" key="2">
    <source>
        <dbReference type="ARBA" id="ARBA00004651"/>
    </source>
</evidence>
<dbReference type="EMBL" id="FXWH01000002">
    <property type="protein sequence ID" value="SMQ80045.1"/>
    <property type="molecule type" value="Genomic_DNA"/>
</dbReference>
<evidence type="ECO:0000256" key="6">
    <source>
        <dbReference type="ARBA" id="ARBA00022475"/>
    </source>
</evidence>
<dbReference type="PANTHER" id="PTHR36122:SF2">
    <property type="entry name" value="NICOTINAMIDE RIBOSIDE TRANSPORTER PNUC"/>
    <property type="match status" value="1"/>
</dbReference>
<dbReference type="AlphaFoldDB" id="A0A1Y6FYI6"/>
<keyword evidence="8 10" id="KW-1133">Transmembrane helix</keyword>
<evidence type="ECO:0000256" key="5">
    <source>
        <dbReference type="ARBA" id="ARBA00022448"/>
    </source>
</evidence>
<evidence type="ECO:0000256" key="3">
    <source>
        <dbReference type="ARBA" id="ARBA00006669"/>
    </source>
</evidence>
<comment type="similarity">
    <text evidence="3">Belongs to the nicotinamide ribonucleoside (NR) uptake permease (TC 4.B.1) family.</text>
</comment>